<comment type="caution">
    <text evidence="1">The sequence shown here is derived from an EMBL/GenBank/DDBJ whole genome shotgun (WGS) entry which is preliminary data.</text>
</comment>
<gene>
    <name evidence="1" type="ORF">PEVE_00013858</name>
</gene>
<name>A0ABN8M1T4_9CNID</name>
<keyword evidence="2" id="KW-1185">Reference proteome</keyword>
<reference evidence="1 2" key="1">
    <citation type="submission" date="2022-05" db="EMBL/GenBank/DDBJ databases">
        <authorList>
            <consortium name="Genoscope - CEA"/>
            <person name="William W."/>
        </authorList>
    </citation>
    <scope>NUCLEOTIDE SEQUENCE [LARGE SCALE GENOMIC DNA]</scope>
</reference>
<proteinExistence type="predicted"/>
<dbReference type="EMBL" id="CALNXI010000203">
    <property type="protein sequence ID" value="CAH3022024.1"/>
    <property type="molecule type" value="Genomic_DNA"/>
</dbReference>
<dbReference type="Proteomes" id="UP001159427">
    <property type="component" value="Unassembled WGS sequence"/>
</dbReference>
<protein>
    <submittedName>
        <fullName evidence="1">Uncharacterized protein</fullName>
    </submittedName>
</protein>
<sequence length="134" mass="15336">MTKDNLITLMLDHVNNLMYHKWPHDPKLAEIWRKQVAKTRGDVFNPSPSAGGTFVCANIFSLDEEILKTLKRIIPQFLGLSPITSKKSHLRKGKRTSYKKLVLQNACSGSTSKSVVMIVREVMKRWKPIRTTPF</sequence>
<accession>A0ABN8M1T4</accession>
<evidence type="ECO:0000313" key="1">
    <source>
        <dbReference type="EMBL" id="CAH3022024.1"/>
    </source>
</evidence>
<organism evidence="1 2">
    <name type="scientific">Porites evermanni</name>
    <dbReference type="NCBI Taxonomy" id="104178"/>
    <lineage>
        <taxon>Eukaryota</taxon>
        <taxon>Metazoa</taxon>
        <taxon>Cnidaria</taxon>
        <taxon>Anthozoa</taxon>
        <taxon>Hexacorallia</taxon>
        <taxon>Scleractinia</taxon>
        <taxon>Fungiina</taxon>
        <taxon>Poritidae</taxon>
        <taxon>Porites</taxon>
    </lineage>
</organism>
<evidence type="ECO:0000313" key="2">
    <source>
        <dbReference type="Proteomes" id="UP001159427"/>
    </source>
</evidence>